<evidence type="ECO:0000256" key="13">
    <source>
        <dbReference type="ARBA" id="ARBA00023288"/>
    </source>
</evidence>
<feature type="region of interest" description="Disordered" evidence="14">
    <location>
        <begin position="135"/>
        <end position="154"/>
    </location>
</feature>
<keyword evidence="13" id="KW-0449">Lipoprotein</keyword>
<protein>
    <submittedName>
        <fullName evidence="15">Uncharacterized protein</fullName>
    </submittedName>
</protein>
<name>A0A8C9AUF4_PROSS</name>
<keyword evidence="12" id="KW-0325">Glycoprotein</keyword>
<evidence type="ECO:0000256" key="7">
    <source>
        <dbReference type="ARBA" id="ARBA00022870"/>
    </source>
</evidence>
<evidence type="ECO:0000256" key="14">
    <source>
        <dbReference type="SAM" id="MobiDB-lite"/>
    </source>
</evidence>
<dbReference type="InterPro" id="IPR018154">
    <property type="entry name" value="TLV/ENV_coat_polyprotein"/>
</dbReference>
<keyword evidence="16" id="KW-1185">Reference proteome</keyword>
<keyword evidence="10" id="KW-0564">Palmitate</keyword>
<dbReference type="InterPro" id="IPR008981">
    <property type="entry name" value="FMuLV_rcpt-bd"/>
</dbReference>
<evidence type="ECO:0000256" key="11">
    <source>
        <dbReference type="ARBA" id="ARBA00023157"/>
    </source>
</evidence>
<proteinExistence type="predicted"/>
<sequence>MEGGKWRQNQRRVSMSWNGFYACPGFRTGEMRCTCGGIESFYCAAWRCVTTNDGEWRWKVQPLFIKMSYVRPCSRTRYASDCNLICVRFTDEGKKDRRWVSGLSWGVYLYQHPYFGTVIQLKLRVSPISGAVGPNPVLGGKQDSPRPTVAPLSLSRTPVAEAGTQVTPRADESGDPLWKTLTAAYEALNRSNPNATEACWLCYDIRPPFYEAVGVHCTWDCTCPLLHVGLQRPRADTSGSHRNGTCVGKVAPSHAQICAKVHPSVNPTGGTKWLVPALNGWWVCSKTGLTPMPQPVFNESEEFCIMVLVFPKVIYHQENIMYDAWTKGTEGAGLARERREPFFNKNLSHPFRPGCNRSRDRYLILSGAAQGA</sequence>
<evidence type="ECO:0000256" key="10">
    <source>
        <dbReference type="ARBA" id="ARBA00023139"/>
    </source>
</evidence>
<evidence type="ECO:0000256" key="5">
    <source>
        <dbReference type="ARBA" id="ARBA00022581"/>
    </source>
</evidence>
<evidence type="ECO:0000256" key="1">
    <source>
        <dbReference type="ARBA" id="ARBA00004402"/>
    </source>
</evidence>
<accession>A0A8C9AUF4</accession>
<dbReference type="GeneTree" id="ENSGT00690000102286"/>
<evidence type="ECO:0000256" key="6">
    <source>
        <dbReference type="ARBA" id="ARBA00022692"/>
    </source>
</evidence>
<keyword evidence="5" id="KW-0945">Host-virus interaction</keyword>
<dbReference type="PROSITE" id="PS51257">
    <property type="entry name" value="PROKAR_LIPOPROTEIN"/>
    <property type="match status" value="1"/>
</dbReference>
<dbReference type="PANTHER" id="PTHR10424:SF81">
    <property type="entry name" value="ERVV2 PROTEIN"/>
    <property type="match status" value="1"/>
</dbReference>
<evidence type="ECO:0000256" key="8">
    <source>
        <dbReference type="ARBA" id="ARBA00022989"/>
    </source>
</evidence>
<keyword evidence="4" id="KW-1032">Host cell membrane</keyword>
<reference evidence="15" key="2">
    <citation type="submission" date="2025-09" db="UniProtKB">
        <authorList>
            <consortium name="Ensembl"/>
        </authorList>
    </citation>
    <scope>IDENTIFICATION</scope>
</reference>
<dbReference type="Pfam" id="PF00429">
    <property type="entry name" value="TLV_coat"/>
    <property type="match status" value="1"/>
</dbReference>
<keyword evidence="7" id="KW-1043">Host membrane</keyword>
<evidence type="ECO:0000256" key="2">
    <source>
        <dbReference type="ARBA" id="ARBA00004531"/>
    </source>
</evidence>
<comment type="subcellular location">
    <subcellularLocation>
        <location evidence="1">Host cell membrane</location>
        <topology evidence="1">Single-pass type I membrane protein</topology>
    </subcellularLocation>
    <subcellularLocation>
        <location evidence="2">Host endomembrane system</location>
        <topology evidence="2">Peripheral membrane protein</topology>
    </subcellularLocation>
    <subcellularLocation>
        <location evidence="3">Virion membrane</location>
        <topology evidence="3">Single-pass type I membrane protein</topology>
    </subcellularLocation>
</comment>
<dbReference type="AlphaFoldDB" id="A0A8C9AUF4"/>
<evidence type="ECO:0000256" key="4">
    <source>
        <dbReference type="ARBA" id="ARBA00022511"/>
    </source>
</evidence>
<dbReference type="SUPFAM" id="SSF49830">
    <property type="entry name" value="ENV polyprotein, receptor-binding domain"/>
    <property type="match status" value="1"/>
</dbReference>
<dbReference type="Gene3D" id="3.90.310.10">
    <property type="entry name" value="ENV polyprotein, receptor-binding domain"/>
    <property type="match status" value="1"/>
</dbReference>
<organism evidence="15 16">
    <name type="scientific">Prolemur simus</name>
    <name type="common">Greater bamboo lemur</name>
    <name type="synonym">Hapalemur simus</name>
    <dbReference type="NCBI Taxonomy" id="1328070"/>
    <lineage>
        <taxon>Eukaryota</taxon>
        <taxon>Metazoa</taxon>
        <taxon>Chordata</taxon>
        <taxon>Craniata</taxon>
        <taxon>Vertebrata</taxon>
        <taxon>Euteleostomi</taxon>
        <taxon>Mammalia</taxon>
        <taxon>Eutheria</taxon>
        <taxon>Euarchontoglires</taxon>
        <taxon>Primates</taxon>
        <taxon>Strepsirrhini</taxon>
        <taxon>Lemuriformes</taxon>
        <taxon>Lemuridae</taxon>
        <taxon>Prolemur</taxon>
    </lineage>
</organism>
<dbReference type="Proteomes" id="UP000694414">
    <property type="component" value="Unplaced"/>
</dbReference>
<keyword evidence="9" id="KW-0472">Membrane</keyword>
<evidence type="ECO:0000256" key="9">
    <source>
        <dbReference type="ARBA" id="ARBA00023136"/>
    </source>
</evidence>
<dbReference type="PANTHER" id="PTHR10424">
    <property type="entry name" value="VIRAL ENVELOPE PROTEIN"/>
    <property type="match status" value="1"/>
</dbReference>
<evidence type="ECO:0000256" key="12">
    <source>
        <dbReference type="ARBA" id="ARBA00023180"/>
    </source>
</evidence>
<evidence type="ECO:0000313" key="16">
    <source>
        <dbReference type="Proteomes" id="UP000694414"/>
    </source>
</evidence>
<reference evidence="15" key="1">
    <citation type="submission" date="2025-08" db="UniProtKB">
        <authorList>
            <consortium name="Ensembl"/>
        </authorList>
    </citation>
    <scope>IDENTIFICATION</scope>
</reference>
<keyword evidence="8" id="KW-1133">Transmembrane helix</keyword>
<evidence type="ECO:0000313" key="15">
    <source>
        <dbReference type="Ensembl" id="ENSPSMP00000034430.1"/>
    </source>
</evidence>
<dbReference type="Ensembl" id="ENSPSMT00000039691.1">
    <property type="protein sequence ID" value="ENSPSMP00000034430.1"/>
    <property type="gene ID" value="ENSPSMG00000023722.1"/>
</dbReference>
<evidence type="ECO:0000256" key="3">
    <source>
        <dbReference type="ARBA" id="ARBA00004563"/>
    </source>
</evidence>
<keyword evidence="11" id="KW-1015">Disulfide bond</keyword>
<keyword evidence="6" id="KW-0812">Transmembrane</keyword>